<evidence type="ECO:0000259" key="1">
    <source>
        <dbReference type="Pfam" id="PF09992"/>
    </source>
</evidence>
<gene>
    <name evidence="2" type="ORF">GCM10007100_04080</name>
</gene>
<proteinExistence type="predicted"/>
<sequence>MIRLVPSLLFLLVLPLFPQYQRAELQVSADGRAGAMHFYRFDAKSVALKVIPRGTHRNLGAAMSANKCIAGCNGGFFDPRYQPLGEVIASGQKSGKRNLTSSLTSGVLYQKGGVLAIERSKSFYQKNIAAPELIQTGPFLIESGKVVSGLSNRKFARRTLIATDGKGQWFIAYTPPTTLAQLAQSLHAAGHQYGFKIQTALNFDGGSSSALWVGKGEGKNPFYLHEIKPVANYIGLVAK</sequence>
<evidence type="ECO:0000313" key="2">
    <source>
        <dbReference type="EMBL" id="GHC42292.1"/>
    </source>
</evidence>
<reference evidence="2" key="2">
    <citation type="submission" date="2020-09" db="EMBL/GenBank/DDBJ databases">
        <authorList>
            <person name="Sun Q."/>
            <person name="Kim S."/>
        </authorList>
    </citation>
    <scope>NUCLEOTIDE SEQUENCE</scope>
    <source>
        <strain evidence="2">KCTC 12988</strain>
    </source>
</reference>
<organism evidence="2 3">
    <name type="scientific">Roseibacillus persicicus</name>
    <dbReference type="NCBI Taxonomy" id="454148"/>
    <lineage>
        <taxon>Bacteria</taxon>
        <taxon>Pseudomonadati</taxon>
        <taxon>Verrucomicrobiota</taxon>
        <taxon>Verrucomicrobiia</taxon>
        <taxon>Verrucomicrobiales</taxon>
        <taxon>Verrucomicrobiaceae</taxon>
        <taxon>Roseibacillus</taxon>
    </lineage>
</organism>
<accession>A0A918THJ3</accession>
<dbReference type="AlphaFoldDB" id="A0A918THJ3"/>
<comment type="caution">
    <text evidence="2">The sequence shown here is derived from an EMBL/GenBank/DDBJ whole genome shotgun (WGS) entry which is preliminary data.</text>
</comment>
<dbReference type="Pfam" id="PF09992">
    <property type="entry name" value="NAGPA"/>
    <property type="match status" value="1"/>
</dbReference>
<evidence type="ECO:0000313" key="3">
    <source>
        <dbReference type="Proteomes" id="UP000644507"/>
    </source>
</evidence>
<dbReference type="Proteomes" id="UP000644507">
    <property type="component" value="Unassembled WGS sequence"/>
</dbReference>
<name>A0A918THJ3_9BACT</name>
<dbReference type="InterPro" id="IPR018711">
    <property type="entry name" value="NAGPA"/>
</dbReference>
<protein>
    <recommendedName>
        <fullName evidence="1">Phosphodiester glycosidase domain-containing protein</fullName>
    </recommendedName>
</protein>
<keyword evidence="3" id="KW-1185">Reference proteome</keyword>
<dbReference type="EMBL" id="BMXI01000001">
    <property type="protein sequence ID" value="GHC42292.1"/>
    <property type="molecule type" value="Genomic_DNA"/>
</dbReference>
<dbReference type="RefSeq" id="WP_189566863.1">
    <property type="nucleotide sequence ID" value="NZ_BMXI01000001.1"/>
</dbReference>
<reference evidence="2" key="1">
    <citation type="journal article" date="2014" name="Int. J. Syst. Evol. Microbiol.">
        <title>Complete genome sequence of Corynebacterium casei LMG S-19264T (=DSM 44701T), isolated from a smear-ripened cheese.</title>
        <authorList>
            <consortium name="US DOE Joint Genome Institute (JGI-PGF)"/>
            <person name="Walter F."/>
            <person name="Albersmeier A."/>
            <person name="Kalinowski J."/>
            <person name="Ruckert C."/>
        </authorList>
    </citation>
    <scope>NUCLEOTIDE SEQUENCE</scope>
    <source>
        <strain evidence="2">KCTC 12988</strain>
    </source>
</reference>
<feature type="domain" description="Phosphodiester glycosidase" evidence="1">
    <location>
        <begin position="66"/>
        <end position="236"/>
    </location>
</feature>